<name>A0AB38UNR7_9MYCO</name>
<accession>A0AB38UNR7</accession>
<organism evidence="1 4">
    <name type="scientific">Mycobacterium persicum</name>
    <dbReference type="NCBI Taxonomy" id="1487726"/>
    <lineage>
        <taxon>Bacteria</taxon>
        <taxon>Bacillati</taxon>
        <taxon>Actinomycetota</taxon>
        <taxon>Actinomycetes</taxon>
        <taxon>Mycobacteriales</taxon>
        <taxon>Mycobacteriaceae</taxon>
        <taxon>Mycobacterium</taxon>
    </lineage>
</organism>
<dbReference type="AlphaFoldDB" id="A0AB38UNR7"/>
<keyword evidence="3" id="KW-1185">Reference proteome</keyword>
<comment type="caution">
    <text evidence="1">The sequence shown here is derived from an EMBL/GenBank/DDBJ whole genome shotgun (WGS) entry which is preliminary data.</text>
</comment>
<evidence type="ECO:0000313" key="2">
    <source>
        <dbReference type="EMBL" id="VAZ88686.1"/>
    </source>
</evidence>
<dbReference type="EMBL" id="UPHL01000026">
    <property type="protein sequence ID" value="VAZ82237.1"/>
    <property type="molecule type" value="Genomic_DNA"/>
</dbReference>
<dbReference type="Proteomes" id="UP000271464">
    <property type="component" value="Unassembled WGS sequence"/>
</dbReference>
<evidence type="ECO:0000313" key="3">
    <source>
        <dbReference type="Proteomes" id="UP000271464"/>
    </source>
</evidence>
<dbReference type="Proteomes" id="UP000279331">
    <property type="component" value="Unassembled WGS sequence"/>
</dbReference>
<sequence length="56" mass="5689">MTSDAYSSVVSGLPLLAPVVPTPVDAFAAAQANDPSSDIALGLTRPTSDRLVACRC</sequence>
<evidence type="ECO:0000313" key="1">
    <source>
        <dbReference type="EMBL" id="VAZ82237.1"/>
    </source>
</evidence>
<proteinExistence type="predicted"/>
<evidence type="ECO:0000313" key="4">
    <source>
        <dbReference type="Proteomes" id="UP000279331"/>
    </source>
</evidence>
<reference evidence="3 4" key="1">
    <citation type="submission" date="2018-09" db="EMBL/GenBank/DDBJ databases">
        <authorList>
            <person name="Tagini F."/>
        </authorList>
    </citation>
    <scope>NUCLEOTIDE SEQUENCE [LARGE SCALE GENOMIC DNA]</scope>
    <source>
        <strain evidence="2 3">MK4</strain>
        <strain evidence="1 4">MK42</strain>
    </source>
</reference>
<gene>
    <name evidence="1" type="ORF">LAUMK42_01044</name>
    <name evidence="2" type="ORF">LAUMK4_00835</name>
</gene>
<dbReference type="EMBL" id="UPHM01000016">
    <property type="protein sequence ID" value="VAZ88686.1"/>
    <property type="molecule type" value="Genomic_DNA"/>
</dbReference>
<protein>
    <submittedName>
        <fullName evidence="1">Uncharacterized protein</fullName>
    </submittedName>
</protein>